<evidence type="ECO:0000313" key="1">
    <source>
        <dbReference type="EMBL" id="CAB3775277.1"/>
    </source>
</evidence>
<sequence length="134" mass="14412">MREGEHRGSRIAQEAQLQLITLVSEALEAKGRVRPTLDGIVLRAVERGIVEQISCSHVQRSCRLATCARTGSSSGYTVPTRRFARRVSVICRLYRKPPGNAVVLSIDGKTGIQAIERRHPGPCARAGAAAPAGV</sequence>
<accession>A0A6J5FCU3</accession>
<keyword evidence="2" id="KW-1185">Reference proteome</keyword>
<dbReference type="Proteomes" id="UP000494363">
    <property type="component" value="Unassembled WGS sequence"/>
</dbReference>
<name>A0A6J5FCU3_9BURK</name>
<organism evidence="1 2">
    <name type="scientific">Paraburkholderia humisilvae</name>
    <dbReference type="NCBI Taxonomy" id="627669"/>
    <lineage>
        <taxon>Bacteria</taxon>
        <taxon>Pseudomonadati</taxon>
        <taxon>Pseudomonadota</taxon>
        <taxon>Betaproteobacteria</taxon>
        <taxon>Burkholderiales</taxon>
        <taxon>Burkholderiaceae</taxon>
        <taxon>Paraburkholderia</taxon>
    </lineage>
</organism>
<protein>
    <submittedName>
        <fullName evidence="1">Uncharacterized protein</fullName>
    </submittedName>
</protein>
<proteinExistence type="predicted"/>
<evidence type="ECO:0000313" key="2">
    <source>
        <dbReference type="Proteomes" id="UP000494363"/>
    </source>
</evidence>
<gene>
    <name evidence="1" type="ORF">LMG29542_08659</name>
</gene>
<dbReference type="AlphaFoldDB" id="A0A6J5FCU3"/>
<reference evidence="1 2" key="1">
    <citation type="submission" date="2020-04" db="EMBL/GenBank/DDBJ databases">
        <authorList>
            <person name="De Canck E."/>
        </authorList>
    </citation>
    <scope>NUCLEOTIDE SEQUENCE [LARGE SCALE GENOMIC DNA]</scope>
    <source>
        <strain evidence="1 2">LMG 29542</strain>
    </source>
</reference>
<dbReference type="EMBL" id="CADIKH010000366">
    <property type="protein sequence ID" value="CAB3775277.1"/>
    <property type="molecule type" value="Genomic_DNA"/>
</dbReference>